<evidence type="ECO:0000313" key="2">
    <source>
        <dbReference type="EMBL" id="SIS84809.1"/>
    </source>
</evidence>
<accession>A0A1N7MFS7</accession>
<dbReference type="EMBL" id="FTOO01000005">
    <property type="protein sequence ID" value="SIS84809.1"/>
    <property type="molecule type" value="Genomic_DNA"/>
</dbReference>
<dbReference type="STRING" id="252246.SAMN05421799_105110"/>
<sequence>MVPTDPKSSPHASSAHTVLPWARRRSGIAASPETERRSRPEVHSLDVPDLMDRHKFLREILKSWRELEIARRQFETVSDPLLIDHVVFRMSAAERQLNYLFRLARENGIKFDGPEFDWTSDEWRVE</sequence>
<evidence type="ECO:0000256" key="1">
    <source>
        <dbReference type="SAM" id="MobiDB-lite"/>
    </source>
</evidence>
<dbReference type="RefSeq" id="WP_076346638.1">
    <property type="nucleotide sequence ID" value="NZ_FTOO01000005.1"/>
</dbReference>
<dbReference type="AlphaFoldDB" id="A0A1N7MFS7"/>
<gene>
    <name evidence="2" type="ORF">SAMN05421799_105110</name>
</gene>
<feature type="region of interest" description="Disordered" evidence="1">
    <location>
        <begin position="1"/>
        <end position="42"/>
    </location>
</feature>
<feature type="compositionally biased region" description="Polar residues" evidence="1">
    <location>
        <begin position="1"/>
        <end position="16"/>
    </location>
</feature>
<feature type="compositionally biased region" description="Basic and acidic residues" evidence="1">
    <location>
        <begin position="33"/>
        <end position="42"/>
    </location>
</feature>
<name>A0A1N7MFS7_9BACL</name>
<proteinExistence type="predicted"/>
<dbReference type="Proteomes" id="UP000186156">
    <property type="component" value="Unassembled WGS sequence"/>
</dbReference>
<organism evidence="2 3">
    <name type="scientific">Alicyclobacillus vulcanalis</name>
    <dbReference type="NCBI Taxonomy" id="252246"/>
    <lineage>
        <taxon>Bacteria</taxon>
        <taxon>Bacillati</taxon>
        <taxon>Bacillota</taxon>
        <taxon>Bacilli</taxon>
        <taxon>Bacillales</taxon>
        <taxon>Alicyclobacillaceae</taxon>
        <taxon>Alicyclobacillus</taxon>
    </lineage>
</organism>
<evidence type="ECO:0008006" key="4">
    <source>
        <dbReference type="Google" id="ProtNLM"/>
    </source>
</evidence>
<evidence type="ECO:0000313" key="3">
    <source>
        <dbReference type="Proteomes" id="UP000186156"/>
    </source>
</evidence>
<reference evidence="3" key="1">
    <citation type="submission" date="2017-01" db="EMBL/GenBank/DDBJ databases">
        <authorList>
            <person name="Varghese N."/>
            <person name="Submissions S."/>
        </authorList>
    </citation>
    <scope>NUCLEOTIDE SEQUENCE [LARGE SCALE GENOMIC DNA]</scope>
    <source>
        <strain evidence="3">DSM 16176</strain>
    </source>
</reference>
<dbReference type="OrthoDB" id="1809893at2"/>
<keyword evidence="3" id="KW-1185">Reference proteome</keyword>
<protein>
    <recommendedName>
        <fullName evidence="4">DUF2508 family protein</fullName>
    </recommendedName>
</protein>